<dbReference type="InParanoid" id="A0A0J6WRK8"/>
<sequence length="156" mass="17967">MMNRAQSAFEEVLAAMKQPDSQLLKREPKVKSLVVDIVRLVEKARLPESWPIETYPDNYEKIHPSDHELWVQLMMEAALQDDEFAGCLCFLRGTGCTLEHSKDYGYAIRPVIGDNGWSSQQEYDQEKQPLQKYEKSLLILLKKLSMDHLVQGKLGE</sequence>
<gene>
    <name evidence="1" type="ORF">AB840_10090</name>
</gene>
<evidence type="ECO:0000313" key="2">
    <source>
        <dbReference type="Proteomes" id="UP000036503"/>
    </source>
</evidence>
<accession>A0A0J6WRK8</accession>
<protein>
    <submittedName>
        <fullName evidence="1">Uncharacterized protein</fullName>
    </submittedName>
</protein>
<comment type="caution">
    <text evidence="1">The sequence shown here is derived from an EMBL/GenBank/DDBJ whole genome shotgun (WGS) entry which is preliminary data.</text>
</comment>
<proteinExistence type="predicted"/>
<name>A0A0J6WRK8_9FIRM</name>
<reference evidence="1 2" key="1">
    <citation type="submission" date="2015-06" db="EMBL/GenBank/DDBJ databases">
        <title>Draft genome sequence of beer spoilage bacterium Megasphaera cerevisiae type strain 20462.</title>
        <authorList>
            <person name="Kutumbaka K."/>
            <person name="Pasmowitz J."/>
            <person name="Mategko J."/>
            <person name="Reyes D."/>
            <person name="Friedrich A."/>
            <person name="Han S."/>
            <person name="Martens-Habbena W."/>
            <person name="Neal-McKinney J."/>
            <person name="Janagama H.K."/>
            <person name="Nadala C."/>
            <person name="Samadpour M."/>
        </authorList>
    </citation>
    <scope>NUCLEOTIDE SEQUENCE [LARGE SCALE GENOMIC DNA]</scope>
    <source>
        <strain evidence="1 2">DSM 20462</strain>
    </source>
</reference>
<keyword evidence="2" id="KW-1185">Reference proteome</keyword>
<organism evidence="1 2">
    <name type="scientific">Megasphaera cerevisiae DSM 20462</name>
    <dbReference type="NCBI Taxonomy" id="1122219"/>
    <lineage>
        <taxon>Bacteria</taxon>
        <taxon>Bacillati</taxon>
        <taxon>Bacillota</taxon>
        <taxon>Negativicutes</taxon>
        <taxon>Veillonellales</taxon>
        <taxon>Veillonellaceae</taxon>
        <taxon>Megasphaera</taxon>
    </lineage>
</organism>
<dbReference type="AlphaFoldDB" id="A0A0J6WRK8"/>
<dbReference type="Proteomes" id="UP000036503">
    <property type="component" value="Unassembled WGS sequence"/>
</dbReference>
<dbReference type="EMBL" id="LEKT01000034">
    <property type="protein sequence ID" value="KMO86090.1"/>
    <property type="molecule type" value="Genomic_DNA"/>
</dbReference>
<evidence type="ECO:0000313" key="1">
    <source>
        <dbReference type="EMBL" id="KMO86090.1"/>
    </source>
</evidence>
<dbReference type="RefSeq" id="WP_048514726.1">
    <property type="nucleotide sequence ID" value="NZ_FUXD01000029.1"/>
</dbReference>
<dbReference type="PATRIC" id="fig|1122219.3.peg.1852"/>